<feature type="region of interest" description="Disordered" evidence="1">
    <location>
        <begin position="1"/>
        <end position="22"/>
    </location>
</feature>
<keyword evidence="3" id="KW-0449">Lipoprotein</keyword>
<feature type="transmembrane region" description="Helical" evidence="2">
    <location>
        <begin position="38"/>
        <end position="61"/>
    </location>
</feature>
<organism evidence="3">
    <name type="scientific">Siphoviridae sp. cti6f5</name>
    <dbReference type="NCBI Taxonomy" id="2826430"/>
    <lineage>
        <taxon>Viruses</taxon>
        <taxon>Duplodnaviria</taxon>
        <taxon>Heunggongvirae</taxon>
        <taxon>Uroviricota</taxon>
        <taxon>Caudoviricetes</taxon>
    </lineage>
</organism>
<feature type="compositionally biased region" description="Basic and acidic residues" evidence="1">
    <location>
        <begin position="9"/>
        <end position="22"/>
    </location>
</feature>
<reference evidence="3" key="1">
    <citation type="journal article" date="2021" name="Proc. Natl. Acad. Sci. U.S.A.">
        <title>A Catalog of Tens of Thousands of Viruses from Human Metagenomes Reveals Hidden Associations with Chronic Diseases.</title>
        <authorList>
            <person name="Tisza M.J."/>
            <person name="Buck C.B."/>
        </authorList>
    </citation>
    <scope>NUCLEOTIDE SEQUENCE</scope>
    <source>
        <strain evidence="3">Cti6f5</strain>
    </source>
</reference>
<keyword evidence="2" id="KW-0812">Transmembrane</keyword>
<dbReference type="EMBL" id="BK014878">
    <property type="protein sequence ID" value="DAD80036.1"/>
    <property type="molecule type" value="Genomic_DNA"/>
</dbReference>
<sequence>MNDIEERSEEQLEEKHDVQENTKQKGNKYLNYVKKNKYVISTVTLGFTTALFLTTTMFVAYDGSLWESRFKSESAERTRLTQENLRLLGEYNTYKEKMKKYESLAESDAKKQLEELEKKKQQEKQKQEEEEKKGYDSGITYEQVSREPKTYIGKKVKFSGKVLQVSKSDSSVHLRIAVNDNYKNVILVEYNPSISSKNVLEDDKITVSGTFGGEISYKATSGATISVPGMIAKHIDFN</sequence>
<accession>A0A8S5MCT7</accession>
<evidence type="ECO:0000256" key="1">
    <source>
        <dbReference type="SAM" id="MobiDB-lite"/>
    </source>
</evidence>
<keyword evidence="2" id="KW-1133">Transmembrane helix</keyword>
<protein>
    <submittedName>
        <fullName evidence="3">Outer membrane lipoprotein</fullName>
    </submittedName>
</protein>
<feature type="region of interest" description="Disordered" evidence="1">
    <location>
        <begin position="116"/>
        <end position="135"/>
    </location>
</feature>
<keyword evidence="2" id="KW-0472">Membrane</keyword>
<evidence type="ECO:0000313" key="3">
    <source>
        <dbReference type="EMBL" id="DAD80036.1"/>
    </source>
</evidence>
<proteinExistence type="predicted"/>
<name>A0A8S5MCT7_9CAUD</name>
<evidence type="ECO:0000256" key="2">
    <source>
        <dbReference type="SAM" id="Phobius"/>
    </source>
</evidence>